<feature type="region of interest" description="Disordered" evidence="1">
    <location>
        <begin position="1"/>
        <end position="41"/>
    </location>
</feature>
<evidence type="ECO:0000313" key="3">
    <source>
        <dbReference type="Proteomes" id="UP000694005"/>
    </source>
</evidence>
<evidence type="ECO:0000313" key="2">
    <source>
        <dbReference type="EMBL" id="CAG7897724.1"/>
    </source>
</evidence>
<organism evidence="2 3">
    <name type="scientific">Brassica campestris</name>
    <name type="common">Field mustard</name>
    <dbReference type="NCBI Taxonomy" id="3711"/>
    <lineage>
        <taxon>Eukaryota</taxon>
        <taxon>Viridiplantae</taxon>
        <taxon>Streptophyta</taxon>
        <taxon>Embryophyta</taxon>
        <taxon>Tracheophyta</taxon>
        <taxon>Spermatophyta</taxon>
        <taxon>Magnoliopsida</taxon>
        <taxon>eudicotyledons</taxon>
        <taxon>Gunneridae</taxon>
        <taxon>Pentapetalae</taxon>
        <taxon>rosids</taxon>
        <taxon>malvids</taxon>
        <taxon>Brassicales</taxon>
        <taxon>Brassicaceae</taxon>
        <taxon>Brassiceae</taxon>
        <taxon>Brassica</taxon>
    </lineage>
</organism>
<proteinExistence type="predicted"/>
<evidence type="ECO:0000256" key="1">
    <source>
        <dbReference type="SAM" id="MobiDB-lite"/>
    </source>
</evidence>
<name>A0A8D9HHA7_BRACM</name>
<accession>A0A8D9HHA7</accession>
<protein>
    <submittedName>
        <fullName evidence="2">Uncharacterized protein</fullName>
    </submittedName>
</protein>
<feature type="region of interest" description="Disordered" evidence="1">
    <location>
        <begin position="55"/>
        <end position="76"/>
    </location>
</feature>
<feature type="compositionally biased region" description="Polar residues" evidence="1">
    <location>
        <begin position="14"/>
        <end position="24"/>
    </location>
</feature>
<gene>
    <name evidence="2" type="ORF">BRAPAZ1V2_A08P13900.2</name>
</gene>
<reference evidence="2 3" key="1">
    <citation type="submission" date="2021-07" db="EMBL/GenBank/DDBJ databases">
        <authorList>
            <consortium name="Genoscope - CEA"/>
            <person name="William W."/>
        </authorList>
    </citation>
    <scope>NUCLEOTIDE SEQUENCE [LARGE SCALE GENOMIC DNA]</scope>
</reference>
<dbReference type="AlphaFoldDB" id="A0A8D9HHA7"/>
<dbReference type="Proteomes" id="UP000694005">
    <property type="component" value="Chromosome A08"/>
</dbReference>
<sequence>MHPKNSKGRPRVEASNNKEQTRVTQAPHHHRRESNAEELNGVSLVHTGNMELRLKSSSPWLLSTESVYRNNSRSHP</sequence>
<dbReference type="EMBL" id="LS974624">
    <property type="protein sequence ID" value="CAG7897724.1"/>
    <property type="molecule type" value="Genomic_DNA"/>
</dbReference>
<dbReference type="Gramene" id="A08p13900.2_BraZ1">
    <property type="protein sequence ID" value="A08p13900.2_BraZ1.CDS.1"/>
    <property type="gene ID" value="A08g13900.2_BraZ1"/>
</dbReference>